<evidence type="ECO:0000313" key="1">
    <source>
        <dbReference type="EMBL" id="KAG5623008.1"/>
    </source>
</evidence>
<dbReference type="AlphaFoldDB" id="A0A9J6AEL2"/>
<proteinExistence type="predicted"/>
<comment type="caution">
    <text evidence="1">The sequence shown here is derived from an EMBL/GenBank/DDBJ whole genome shotgun (WGS) entry which is preliminary data.</text>
</comment>
<keyword evidence="2" id="KW-1185">Reference proteome</keyword>
<accession>A0A9J6AEL2</accession>
<organism evidence="1 2">
    <name type="scientific">Solanum commersonii</name>
    <name type="common">Commerson's wild potato</name>
    <name type="synonym">Commerson's nightshade</name>
    <dbReference type="NCBI Taxonomy" id="4109"/>
    <lineage>
        <taxon>Eukaryota</taxon>
        <taxon>Viridiplantae</taxon>
        <taxon>Streptophyta</taxon>
        <taxon>Embryophyta</taxon>
        <taxon>Tracheophyta</taxon>
        <taxon>Spermatophyta</taxon>
        <taxon>Magnoliopsida</taxon>
        <taxon>eudicotyledons</taxon>
        <taxon>Gunneridae</taxon>
        <taxon>Pentapetalae</taxon>
        <taxon>asterids</taxon>
        <taxon>lamiids</taxon>
        <taxon>Solanales</taxon>
        <taxon>Solanaceae</taxon>
        <taxon>Solanoideae</taxon>
        <taxon>Solaneae</taxon>
        <taxon>Solanum</taxon>
    </lineage>
</organism>
<sequence>MKILGVEWWKWRGKRVSISRIGLIHADDDYQSHSSYAKIGPMTKYRGMYSKVLLEARSVSMIYILGR</sequence>
<dbReference type="EMBL" id="JACXVP010000002">
    <property type="protein sequence ID" value="KAG5623008.1"/>
    <property type="molecule type" value="Genomic_DNA"/>
</dbReference>
<reference evidence="1 2" key="1">
    <citation type="submission" date="2020-09" db="EMBL/GenBank/DDBJ databases">
        <title>De no assembly of potato wild relative species, Solanum commersonii.</title>
        <authorList>
            <person name="Cho K."/>
        </authorList>
    </citation>
    <scope>NUCLEOTIDE SEQUENCE [LARGE SCALE GENOMIC DNA]</scope>
    <source>
        <strain evidence="1">LZ3.2</strain>
        <tissue evidence="1">Leaf</tissue>
    </source>
</reference>
<gene>
    <name evidence="1" type="ORF">H5410_008226</name>
</gene>
<name>A0A9J6AEL2_SOLCO</name>
<protein>
    <submittedName>
        <fullName evidence="1">Uncharacterized protein</fullName>
    </submittedName>
</protein>
<dbReference type="Proteomes" id="UP000824120">
    <property type="component" value="Chromosome 2"/>
</dbReference>
<evidence type="ECO:0000313" key="2">
    <source>
        <dbReference type="Proteomes" id="UP000824120"/>
    </source>
</evidence>